<dbReference type="RefSeq" id="WP_345559399.1">
    <property type="nucleotide sequence ID" value="NZ_BAABDQ010000002.1"/>
</dbReference>
<evidence type="ECO:0000313" key="2">
    <source>
        <dbReference type="Proteomes" id="UP001500630"/>
    </source>
</evidence>
<name>A0ABP6VHR0_9ACTN</name>
<reference evidence="2" key="1">
    <citation type="journal article" date="2019" name="Int. J. Syst. Evol. Microbiol.">
        <title>The Global Catalogue of Microorganisms (GCM) 10K type strain sequencing project: providing services to taxonomists for standard genome sequencing and annotation.</title>
        <authorList>
            <consortium name="The Broad Institute Genomics Platform"/>
            <consortium name="The Broad Institute Genome Sequencing Center for Infectious Disease"/>
            <person name="Wu L."/>
            <person name="Ma J."/>
        </authorList>
    </citation>
    <scope>NUCLEOTIDE SEQUENCE [LARGE SCALE GENOMIC DNA]</scope>
    <source>
        <strain evidence="2">JCM 17326</strain>
    </source>
</reference>
<dbReference type="Proteomes" id="UP001500630">
    <property type="component" value="Unassembled WGS sequence"/>
</dbReference>
<proteinExistence type="predicted"/>
<protein>
    <submittedName>
        <fullName evidence="1">Uncharacterized protein</fullName>
    </submittedName>
</protein>
<evidence type="ECO:0000313" key="1">
    <source>
        <dbReference type="EMBL" id="GAA3533955.1"/>
    </source>
</evidence>
<comment type="caution">
    <text evidence="1">The sequence shown here is derived from an EMBL/GenBank/DDBJ whole genome shotgun (WGS) entry which is preliminary data.</text>
</comment>
<dbReference type="EMBL" id="BAABDQ010000002">
    <property type="protein sequence ID" value="GAA3533955.1"/>
    <property type="molecule type" value="Genomic_DNA"/>
</dbReference>
<accession>A0ABP6VHR0</accession>
<sequence length="52" mass="5557">MRRLTLGDAAFRTAADSVAQVEYYANSTDYGSVHIDDLRVLQGAAVESPASP</sequence>
<organism evidence="1 2">
    <name type="scientific">Nonomuraea rosea</name>
    <dbReference type="NCBI Taxonomy" id="638574"/>
    <lineage>
        <taxon>Bacteria</taxon>
        <taxon>Bacillati</taxon>
        <taxon>Actinomycetota</taxon>
        <taxon>Actinomycetes</taxon>
        <taxon>Streptosporangiales</taxon>
        <taxon>Streptosporangiaceae</taxon>
        <taxon>Nonomuraea</taxon>
    </lineage>
</organism>
<keyword evidence="2" id="KW-1185">Reference proteome</keyword>
<gene>
    <name evidence="1" type="ORF">GCM10022419_011620</name>
</gene>